<dbReference type="PANTHER" id="PTHR43772">
    <property type="entry name" value="ENDO-1,4-BETA-XYLANASE"/>
    <property type="match status" value="1"/>
</dbReference>
<accession>E3TBJ2</accession>
<organism evidence="3">
    <name type="scientific">uncultured rumen bacterium</name>
    <dbReference type="NCBI Taxonomy" id="136703"/>
    <lineage>
        <taxon>Bacteria</taxon>
        <taxon>environmental samples</taxon>
    </lineage>
</organism>
<evidence type="ECO:0000313" key="3">
    <source>
        <dbReference type="EMBL" id="ADO20353.1"/>
    </source>
</evidence>
<proteinExistence type="predicted"/>
<dbReference type="InterPro" id="IPR023296">
    <property type="entry name" value="Glyco_hydro_beta-prop_sf"/>
</dbReference>
<dbReference type="InterPro" id="IPR052176">
    <property type="entry name" value="Glycosyl_Hydrlase_43_Enz"/>
</dbReference>
<evidence type="ECO:0000256" key="1">
    <source>
        <dbReference type="ARBA" id="ARBA00022651"/>
    </source>
</evidence>
<dbReference type="PANTHER" id="PTHR43772:SF2">
    <property type="entry name" value="PUTATIVE (AFU_ORTHOLOGUE AFUA_2G04480)-RELATED"/>
    <property type="match status" value="1"/>
</dbReference>
<keyword evidence="1" id="KW-0624">Polysaccharide degradation</keyword>
<protein>
    <submittedName>
        <fullName evidence="3">Alpha-L-arabinofuranosidase</fullName>
    </submittedName>
</protein>
<dbReference type="CAZy" id="GH43">
    <property type="family name" value="Glycoside Hydrolase Family 43"/>
</dbReference>
<keyword evidence="1" id="KW-0858">Xylan degradation</keyword>
<name>E3TBJ2_9BACT</name>
<dbReference type="SUPFAM" id="SSF75005">
    <property type="entry name" value="Arabinanase/levansucrase/invertase"/>
    <property type="match status" value="1"/>
</dbReference>
<dbReference type="Gene3D" id="2.115.10.20">
    <property type="entry name" value="Glycosyl hydrolase domain, family 43"/>
    <property type="match status" value="1"/>
</dbReference>
<sequence length="706" mass="77277">MPTGRHLTPISGSIQSQDNTLDMKPIHALSALCLALASCGGPVSETADFIGNPFLPLWEHVPDGEPRVFEDPDNPGKFRIYVTGSHDTRVESYCGQDDRQWSAPVEDLSAWRDEGPVFTYSENGRWSTMYAPDLVEVYNYTEGSRKYYLYPHALMHTPMVCVGDRPDGPFTPLNIQEDHSLAPGSVIGFDPGILVEPVDDPSDPDYVNGYRAYAAWGIQRSSATELDPNTMYSPRHGSPDYPLWVPSMLTSYLANLPEGEDVSDEMMQHLQWAGIRADEKIEFPAVAEGEDWDDFQFYEASSFRKIGNKYIYLYSGFSGQEYGLTQSNATLRYAYADTPRGPWKSGGVLVDARGPVLSRDGSVMETHFGDNNTHGSLAQINDQWYVFYHRAPRGFGFARQSMVAPVAVAIDAVPVSEGGAVHISAYDPYKGAFTVKAKNGAEYRGAEVTSEGFYIYGLPPYRYYSAGYACYLSNPDSIQDNWDVWDNRMDITGVKSGDILGYKYFGFGGLPGGAPGLPAFEGVKKGNKTVFNLFLAARTAQTFKVGVWIDGPWEGGVWNGVKVGEVVIPAGASADVKRYTVSVGDAVDGLTGKHAIFLVAEGPAGEPLCDIMGLGFTKKGQRMSFPVPPAVKITVGGQALEMPAHPVWATDQNGLTDNTFYEVTVPEGITGKISVKAPKSVKVTIDQDARIVRCTYKGKTKTFTLK</sequence>
<keyword evidence="2" id="KW-0119">Carbohydrate metabolism</keyword>
<dbReference type="AlphaFoldDB" id="E3TBJ2"/>
<reference evidence="3" key="1">
    <citation type="submission" date="2010-01" db="EMBL/GenBank/DDBJ databases">
        <title>gene cluster sequence.</title>
        <authorList>
            <person name="Zhou J."/>
            <person name="Chang L."/>
            <person name="Bao L."/>
        </authorList>
    </citation>
    <scope>NUCLEOTIDE SEQUENCE</scope>
</reference>
<evidence type="ECO:0000256" key="2">
    <source>
        <dbReference type="ARBA" id="ARBA00023277"/>
    </source>
</evidence>
<dbReference type="GO" id="GO:0045493">
    <property type="term" value="P:xylan catabolic process"/>
    <property type="evidence" value="ECO:0007669"/>
    <property type="project" value="UniProtKB-KW"/>
</dbReference>
<dbReference type="EMBL" id="GU573894">
    <property type="protein sequence ID" value="ADO20353.1"/>
    <property type="molecule type" value="Genomic_DNA"/>
</dbReference>